<sequence length="340" mass="37923">MREIWEQRDPTFHQAELECLGREQREIVTVDDSVKDSPIIFEEEEKLPIVEEDEDSIESRDMSASVPAHSVVRHSSQQLGLSKEAIIRNEDAITLLYGAPPPISAQQALLGTPRWTSDYGCSECYVEGVRLERRAWIAGNEEDTRQRSRESYEVGGELGQCGIMKKTATMRMILPCDFIGDALHVCSEGVIREGCEKLEDCLLSVSSHAYANSLILSIEDMQSHGVGGVVFPLTAAARMIACPTAATALWDYWLCLKIISRSRTMTARDIGIAKTVAKDTRNLDKKPAFHIYDEMPRFGVDVLGFGRRELENGATNLQESTFFMELGGTDAERKKALSEL</sequence>
<reference evidence="1" key="1">
    <citation type="submission" date="2023-07" db="EMBL/GenBank/DDBJ databases">
        <authorList>
            <consortium name="CYATHOMIX"/>
        </authorList>
    </citation>
    <scope>NUCLEOTIDE SEQUENCE</scope>
    <source>
        <strain evidence="1">N/A</strain>
    </source>
</reference>
<accession>A0AA36GK77</accession>
<evidence type="ECO:0000313" key="1">
    <source>
        <dbReference type="EMBL" id="CAJ0590995.1"/>
    </source>
</evidence>
<proteinExistence type="predicted"/>
<name>A0AA36GK77_CYLNA</name>
<dbReference type="AlphaFoldDB" id="A0AA36GK77"/>
<organism evidence="1 2">
    <name type="scientific">Cylicocyclus nassatus</name>
    <name type="common">Nematode worm</name>
    <dbReference type="NCBI Taxonomy" id="53992"/>
    <lineage>
        <taxon>Eukaryota</taxon>
        <taxon>Metazoa</taxon>
        <taxon>Ecdysozoa</taxon>
        <taxon>Nematoda</taxon>
        <taxon>Chromadorea</taxon>
        <taxon>Rhabditida</taxon>
        <taxon>Rhabditina</taxon>
        <taxon>Rhabditomorpha</taxon>
        <taxon>Strongyloidea</taxon>
        <taxon>Strongylidae</taxon>
        <taxon>Cylicocyclus</taxon>
    </lineage>
</organism>
<comment type="caution">
    <text evidence="1">The sequence shown here is derived from an EMBL/GenBank/DDBJ whole genome shotgun (WGS) entry which is preliminary data.</text>
</comment>
<dbReference type="Proteomes" id="UP001176961">
    <property type="component" value="Unassembled WGS sequence"/>
</dbReference>
<gene>
    <name evidence="1" type="ORF">CYNAS_LOCUS2978</name>
</gene>
<dbReference type="EMBL" id="CATQJL010000001">
    <property type="protein sequence ID" value="CAJ0590995.1"/>
    <property type="molecule type" value="Genomic_DNA"/>
</dbReference>
<evidence type="ECO:0000313" key="2">
    <source>
        <dbReference type="Proteomes" id="UP001176961"/>
    </source>
</evidence>
<keyword evidence="2" id="KW-1185">Reference proteome</keyword>
<protein>
    <submittedName>
        <fullName evidence="1">Uncharacterized protein</fullName>
    </submittedName>
</protein>